<dbReference type="AlphaFoldDB" id="A0A3M2UB05"/>
<evidence type="ECO:0000313" key="2">
    <source>
        <dbReference type="Proteomes" id="UP000282378"/>
    </source>
</evidence>
<accession>A0A3M2UB05</accession>
<comment type="caution">
    <text evidence="1">The sequence shown here is derived from an EMBL/GenBank/DDBJ whole genome shotgun (WGS) entry which is preliminary data.</text>
</comment>
<organism evidence="1 2">
    <name type="scientific">Pseudomonas syringae pv. maculicola</name>
    <dbReference type="NCBI Taxonomy" id="59511"/>
    <lineage>
        <taxon>Bacteria</taxon>
        <taxon>Pseudomonadati</taxon>
        <taxon>Pseudomonadota</taxon>
        <taxon>Gammaproteobacteria</taxon>
        <taxon>Pseudomonadales</taxon>
        <taxon>Pseudomonadaceae</taxon>
        <taxon>Pseudomonas</taxon>
    </lineage>
</organism>
<gene>
    <name evidence="1" type="ORF">APX70_03282</name>
</gene>
<protein>
    <submittedName>
        <fullName evidence="1">Uncharacterized protein</fullName>
    </submittedName>
</protein>
<dbReference type="Proteomes" id="UP000282378">
    <property type="component" value="Unassembled WGS sequence"/>
</dbReference>
<dbReference type="EMBL" id="RBNL01004801">
    <property type="protein sequence ID" value="RML23558.1"/>
    <property type="molecule type" value="Genomic_DNA"/>
</dbReference>
<reference evidence="1 2" key="1">
    <citation type="submission" date="2018-08" db="EMBL/GenBank/DDBJ databases">
        <title>Recombination of ecologically and evolutionarily significant loci maintains genetic cohesion in the Pseudomonas syringae species complex.</title>
        <authorList>
            <person name="Dillon M."/>
            <person name="Thakur S."/>
            <person name="Almeida R.N.D."/>
            <person name="Weir B.S."/>
            <person name="Guttman D.S."/>
        </authorList>
    </citation>
    <scope>NUCLEOTIDE SEQUENCE [LARGE SCALE GENOMIC DNA]</scope>
    <source>
        <strain evidence="1 2">88_10</strain>
    </source>
</reference>
<name>A0A3M2UB05_PSEYM</name>
<evidence type="ECO:0000313" key="1">
    <source>
        <dbReference type="EMBL" id="RML23558.1"/>
    </source>
</evidence>
<sequence>MQVQFTAAHAVFEAFLEADQGVFRCFALGAAVAVDKRHVYSWPVRRQLLYEMRKSGQAQLPEGWPCSRACRRC</sequence>
<proteinExistence type="predicted"/>